<name>A0A2K9QL72_9LAMI</name>
<accession>A0A2K9QL72</accession>
<keyword evidence="1" id="KW-0732">Signal</keyword>
<proteinExistence type="evidence at transcript level"/>
<dbReference type="EMBL" id="KY472802">
    <property type="protein sequence ID" value="AUR26546.1"/>
    <property type="molecule type" value="mRNA"/>
</dbReference>
<feature type="signal peptide" evidence="1">
    <location>
        <begin position="1"/>
        <end position="27"/>
    </location>
</feature>
<reference evidence="2" key="1">
    <citation type="submission" date="2017-01" db="EMBL/GenBank/DDBJ databases">
        <authorList>
            <person name="Mah S.A."/>
            <person name="Swanson W.J."/>
            <person name="Moy G.W."/>
            <person name="Vacquier V.D."/>
        </authorList>
    </citation>
    <scope>NUCLEOTIDE SEQUENCE</scope>
</reference>
<feature type="chain" id="PRO_5014979286" evidence="1">
    <location>
        <begin position="28"/>
        <end position="101"/>
    </location>
</feature>
<evidence type="ECO:0000256" key="1">
    <source>
        <dbReference type="SAM" id="SignalP"/>
    </source>
</evidence>
<dbReference type="AlphaFoldDB" id="A0A2K9QL72"/>
<evidence type="ECO:0000313" key="2">
    <source>
        <dbReference type="EMBL" id="AUR26546.1"/>
    </source>
</evidence>
<protein>
    <submittedName>
        <fullName evidence="2">Jasmintide 7</fullName>
    </submittedName>
</protein>
<sequence length="101" mass="11410">MEKASIKLTFLTLFLIAIAIAVPTMEAREPPQTMRIPVVLEVQANEPREPLIMRVAKMEAKELSQLTLSDQLNQPCLACRTNADCVLPLWRNCRDGCCHLF</sequence>
<organism evidence="2">
    <name type="scientific">Jasminum sambac</name>
    <dbReference type="NCBI Taxonomy" id="660624"/>
    <lineage>
        <taxon>Eukaryota</taxon>
        <taxon>Viridiplantae</taxon>
        <taxon>Streptophyta</taxon>
        <taxon>Embryophyta</taxon>
        <taxon>Tracheophyta</taxon>
        <taxon>Spermatophyta</taxon>
        <taxon>Magnoliopsida</taxon>
        <taxon>eudicotyledons</taxon>
        <taxon>Gunneridae</taxon>
        <taxon>Pentapetalae</taxon>
        <taxon>asterids</taxon>
        <taxon>lamiids</taxon>
        <taxon>Lamiales</taxon>
        <taxon>Oleaceae</taxon>
        <taxon>Jasmineae</taxon>
        <taxon>Jasminum</taxon>
    </lineage>
</organism>